<gene>
    <name evidence="1" type="ORF">BJ138DRAFT_1116247</name>
</gene>
<evidence type="ECO:0000313" key="1">
    <source>
        <dbReference type="EMBL" id="KAH7907954.1"/>
    </source>
</evidence>
<reference evidence="1" key="1">
    <citation type="journal article" date="2021" name="New Phytol.">
        <title>Evolutionary innovations through gain and loss of genes in the ectomycorrhizal Boletales.</title>
        <authorList>
            <person name="Wu G."/>
            <person name="Miyauchi S."/>
            <person name="Morin E."/>
            <person name="Kuo A."/>
            <person name="Drula E."/>
            <person name="Varga T."/>
            <person name="Kohler A."/>
            <person name="Feng B."/>
            <person name="Cao Y."/>
            <person name="Lipzen A."/>
            <person name="Daum C."/>
            <person name="Hundley H."/>
            <person name="Pangilinan J."/>
            <person name="Johnson J."/>
            <person name="Barry K."/>
            <person name="LaButti K."/>
            <person name="Ng V."/>
            <person name="Ahrendt S."/>
            <person name="Min B."/>
            <person name="Choi I.G."/>
            <person name="Park H."/>
            <person name="Plett J.M."/>
            <person name="Magnuson J."/>
            <person name="Spatafora J.W."/>
            <person name="Nagy L.G."/>
            <person name="Henrissat B."/>
            <person name="Grigoriev I.V."/>
            <person name="Yang Z.L."/>
            <person name="Xu J."/>
            <person name="Martin F.M."/>
        </authorList>
    </citation>
    <scope>NUCLEOTIDE SEQUENCE</scope>
    <source>
        <strain evidence="1">ATCC 28755</strain>
    </source>
</reference>
<accession>A0ACB8A4F8</accession>
<dbReference type="EMBL" id="MU267856">
    <property type="protein sequence ID" value="KAH7907954.1"/>
    <property type="molecule type" value="Genomic_DNA"/>
</dbReference>
<evidence type="ECO:0000313" key="2">
    <source>
        <dbReference type="Proteomes" id="UP000790377"/>
    </source>
</evidence>
<protein>
    <submittedName>
        <fullName evidence="1">Uncharacterized protein</fullName>
    </submittedName>
</protein>
<proteinExistence type="predicted"/>
<keyword evidence="2" id="KW-1185">Reference proteome</keyword>
<name>A0ACB8A4F8_9AGAM</name>
<dbReference type="Proteomes" id="UP000790377">
    <property type="component" value="Unassembled WGS sequence"/>
</dbReference>
<sequence length="304" mass="32274">MSSLYPSFLIVAGLLARLQVVSAQGVAMCQSATNFQWPTLRDKIHAQSRNIYSLPILAHAATPMTFPLHLYNPLPETRPTILALPSRPPTPACAIIYSLSSACGLCQGGTFESWTRWTDPCPAGQTLQSQWPDTVPNNTEIPPWAYLPISVQWDSSESKTNATAVTAAESSSSVAEASRTASAAASSQTGSTLSKKSSSDAGAIAGGVMGGVVAVGILGFYFWRRHSQPVVNPLAPHVSACSADDSENLCSVPVTQPTFTRLYDPNDPSTFPRTPAPLGQNIEASNRILEAIVGRSQYTGVPEV</sequence>
<comment type="caution">
    <text evidence="1">The sequence shown here is derived from an EMBL/GenBank/DDBJ whole genome shotgun (WGS) entry which is preliminary data.</text>
</comment>
<organism evidence="1 2">
    <name type="scientific">Hygrophoropsis aurantiaca</name>
    <dbReference type="NCBI Taxonomy" id="72124"/>
    <lineage>
        <taxon>Eukaryota</taxon>
        <taxon>Fungi</taxon>
        <taxon>Dikarya</taxon>
        <taxon>Basidiomycota</taxon>
        <taxon>Agaricomycotina</taxon>
        <taxon>Agaricomycetes</taxon>
        <taxon>Agaricomycetidae</taxon>
        <taxon>Boletales</taxon>
        <taxon>Coniophorineae</taxon>
        <taxon>Hygrophoropsidaceae</taxon>
        <taxon>Hygrophoropsis</taxon>
    </lineage>
</organism>